<dbReference type="RefSeq" id="WP_079589610.1">
    <property type="nucleotide sequence ID" value="NZ_FUYN01000003.1"/>
</dbReference>
<organism evidence="9 10">
    <name type="scientific">Acetoanaerobium noterae</name>
    <dbReference type="NCBI Taxonomy" id="745369"/>
    <lineage>
        <taxon>Bacteria</taxon>
        <taxon>Bacillati</taxon>
        <taxon>Bacillota</taxon>
        <taxon>Clostridia</taxon>
        <taxon>Peptostreptococcales</taxon>
        <taxon>Filifactoraceae</taxon>
        <taxon>Acetoanaerobium</taxon>
    </lineage>
</organism>
<dbReference type="GO" id="GO:0031071">
    <property type="term" value="F:cysteine desulfurase activity"/>
    <property type="evidence" value="ECO:0007669"/>
    <property type="project" value="UniProtKB-EC"/>
</dbReference>
<proteinExistence type="inferred from homology"/>
<dbReference type="SUPFAM" id="SSF53383">
    <property type="entry name" value="PLP-dependent transferases"/>
    <property type="match status" value="1"/>
</dbReference>
<dbReference type="PIRSF" id="PIRSF005572">
    <property type="entry name" value="NifS"/>
    <property type="match status" value="1"/>
</dbReference>
<evidence type="ECO:0000256" key="3">
    <source>
        <dbReference type="ARBA" id="ARBA00012239"/>
    </source>
</evidence>
<keyword evidence="5" id="KW-0663">Pyridoxal phosphate</keyword>
<dbReference type="InterPro" id="IPR020578">
    <property type="entry name" value="Aminotrans_V_PyrdxlP_BS"/>
</dbReference>
<dbReference type="Proteomes" id="UP000243406">
    <property type="component" value="Unassembled WGS sequence"/>
</dbReference>
<dbReference type="OrthoDB" id="9804366at2"/>
<comment type="cofactor">
    <cofactor evidence="1 7">
        <name>pyridoxal 5'-phosphate</name>
        <dbReference type="ChEBI" id="CHEBI:597326"/>
    </cofactor>
</comment>
<evidence type="ECO:0000313" key="9">
    <source>
        <dbReference type="EMBL" id="SKB49233.1"/>
    </source>
</evidence>
<dbReference type="NCBIfam" id="TIGR01977">
    <property type="entry name" value="am_tr_V_EF2568"/>
    <property type="match status" value="1"/>
</dbReference>
<dbReference type="InterPro" id="IPR010969">
    <property type="entry name" value="Cys_dSase-rel_unknwn_funct"/>
</dbReference>
<name>A0A1T5BQL6_9FIRM</name>
<dbReference type="InterPro" id="IPR000192">
    <property type="entry name" value="Aminotrans_V_dom"/>
</dbReference>
<reference evidence="10" key="1">
    <citation type="submission" date="2017-02" db="EMBL/GenBank/DDBJ databases">
        <authorList>
            <person name="Varghese N."/>
            <person name="Submissions S."/>
        </authorList>
    </citation>
    <scope>NUCLEOTIDE SEQUENCE [LARGE SCALE GENOMIC DNA]</scope>
    <source>
        <strain evidence="10">ATCC 35199</strain>
    </source>
</reference>
<dbReference type="Gene3D" id="3.40.640.10">
    <property type="entry name" value="Type I PLP-dependent aspartate aminotransferase-like (Major domain)"/>
    <property type="match status" value="1"/>
</dbReference>
<dbReference type="Gene3D" id="3.90.1150.10">
    <property type="entry name" value="Aspartate Aminotransferase, domain 1"/>
    <property type="match status" value="1"/>
</dbReference>
<dbReference type="GO" id="GO:0030170">
    <property type="term" value="F:pyridoxal phosphate binding"/>
    <property type="evidence" value="ECO:0007669"/>
    <property type="project" value="InterPro"/>
</dbReference>
<sequence length="382" mass="42079">MGIYLDNGATSYPKPNQVAKAVFDFMVDVGVSSGRGGYRKAMVADKIVYDTRKLISKLFNQNDPKKVIFTLNVTEAINMALYGILEENDHVITSSLEHNAVWRCLKTMERDKGITISNASCDKDGTTKAEDVEALINKNTKLIIFTHASNVLGSIQPIAQIGEIAKRHNVLFLVDTAQTAGAFDIDMQRDNIDIIAFTGHKSLMGPMGTGGLAIRESVDFNPIKQGGTGGDSAYPYQVDYYPNKLEVGTLNISGIAGLKSALEYIENEGIKTIHNKEKELRAYAYEQLKKIEKVKLYGPDESKGSAMVISFNIEGMRCEDIAYKLDKNYDIMIRAGLHCAPLAHELIGTIKTGTARIGIGYFNTKEDIDKLYEALVEISNEA</sequence>
<evidence type="ECO:0000256" key="6">
    <source>
        <dbReference type="ARBA" id="ARBA00050776"/>
    </source>
</evidence>
<evidence type="ECO:0000259" key="8">
    <source>
        <dbReference type="Pfam" id="PF00266"/>
    </source>
</evidence>
<protein>
    <recommendedName>
        <fullName evidence="3">cysteine desulfurase</fullName>
        <ecNumber evidence="3">2.8.1.7</ecNumber>
    </recommendedName>
</protein>
<evidence type="ECO:0000256" key="5">
    <source>
        <dbReference type="ARBA" id="ARBA00022898"/>
    </source>
</evidence>
<evidence type="ECO:0000313" key="10">
    <source>
        <dbReference type="Proteomes" id="UP000243406"/>
    </source>
</evidence>
<feature type="domain" description="Aminotransferase class V" evidence="8">
    <location>
        <begin position="3"/>
        <end position="371"/>
    </location>
</feature>
<dbReference type="CDD" id="cd06453">
    <property type="entry name" value="SufS_like"/>
    <property type="match status" value="1"/>
</dbReference>
<dbReference type="EMBL" id="FUYN01000003">
    <property type="protein sequence ID" value="SKB49233.1"/>
    <property type="molecule type" value="Genomic_DNA"/>
</dbReference>
<dbReference type="GO" id="GO:0006534">
    <property type="term" value="P:cysteine metabolic process"/>
    <property type="evidence" value="ECO:0007669"/>
    <property type="project" value="InterPro"/>
</dbReference>
<dbReference type="PROSITE" id="PS00595">
    <property type="entry name" value="AA_TRANSFER_CLASS_5"/>
    <property type="match status" value="1"/>
</dbReference>
<evidence type="ECO:0000256" key="7">
    <source>
        <dbReference type="RuleBase" id="RU004504"/>
    </source>
</evidence>
<keyword evidence="10" id="KW-1185">Reference proteome</keyword>
<dbReference type="InterPro" id="IPR016454">
    <property type="entry name" value="Cysteine_dSase"/>
</dbReference>
<gene>
    <name evidence="9" type="ORF">SAMN02745120_1781</name>
</gene>
<dbReference type="Pfam" id="PF00266">
    <property type="entry name" value="Aminotran_5"/>
    <property type="match status" value="1"/>
</dbReference>
<dbReference type="PANTHER" id="PTHR43586">
    <property type="entry name" value="CYSTEINE DESULFURASE"/>
    <property type="match status" value="1"/>
</dbReference>
<dbReference type="InterPro" id="IPR015422">
    <property type="entry name" value="PyrdxlP-dep_Trfase_small"/>
</dbReference>
<evidence type="ECO:0000256" key="4">
    <source>
        <dbReference type="ARBA" id="ARBA00022679"/>
    </source>
</evidence>
<dbReference type="InterPro" id="IPR015421">
    <property type="entry name" value="PyrdxlP-dep_Trfase_major"/>
</dbReference>
<dbReference type="InterPro" id="IPR010970">
    <property type="entry name" value="Cys_dSase_SufS"/>
</dbReference>
<evidence type="ECO:0000256" key="1">
    <source>
        <dbReference type="ARBA" id="ARBA00001933"/>
    </source>
</evidence>
<dbReference type="InterPro" id="IPR015424">
    <property type="entry name" value="PyrdxlP-dep_Trfase"/>
</dbReference>
<dbReference type="AlphaFoldDB" id="A0A1T5BQL6"/>
<accession>A0A1T5BQL6</accession>
<comment type="catalytic activity">
    <reaction evidence="6">
        <text>(sulfur carrier)-H + L-cysteine = (sulfur carrier)-SH + L-alanine</text>
        <dbReference type="Rhea" id="RHEA:43892"/>
        <dbReference type="Rhea" id="RHEA-COMP:14737"/>
        <dbReference type="Rhea" id="RHEA-COMP:14739"/>
        <dbReference type="ChEBI" id="CHEBI:29917"/>
        <dbReference type="ChEBI" id="CHEBI:35235"/>
        <dbReference type="ChEBI" id="CHEBI:57972"/>
        <dbReference type="ChEBI" id="CHEBI:64428"/>
        <dbReference type="EC" id="2.8.1.7"/>
    </reaction>
</comment>
<keyword evidence="4" id="KW-0808">Transferase</keyword>
<dbReference type="EC" id="2.8.1.7" evidence="3"/>
<comment type="similarity">
    <text evidence="2">Belongs to the class-V pyridoxal-phosphate-dependent aminotransferase family. Csd subfamily.</text>
</comment>
<evidence type="ECO:0000256" key="2">
    <source>
        <dbReference type="ARBA" id="ARBA00010447"/>
    </source>
</evidence>
<dbReference type="PANTHER" id="PTHR43586:SF4">
    <property type="entry name" value="ISOPENICILLIN N EPIMERASE"/>
    <property type="match status" value="1"/>
</dbReference>